<dbReference type="Proteomes" id="UP001206925">
    <property type="component" value="Unassembled WGS sequence"/>
</dbReference>
<comment type="caution">
    <text evidence="4">The sequence shown here is derived from an EMBL/GenBank/DDBJ whole genome shotgun (WGS) entry which is preliminary data.</text>
</comment>
<dbReference type="InterPro" id="IPR004033">
    <property type="entry name" value="UbiE/COQ5_MeTrFase"/>
</dbReference>
<sequence>MTSVLQFSFPPVPRRRQQQQQPILASADRQALFSRIAPVYDNVTGLDFSREQLQIASSRQNIQSKACYRNLKWVEGDALDLPFSDCYFDAITMGYGLRNVIDKYKAMKEVYRVLKPGSKASILDFNKSTDEFRTSIQGWMIDNIVVPVAAGYGLSKEYQYLKSSIQEFLTGEELEHLALKAGFSSAKHFEVGGGLMGNLVATR</sequence>
<dbReference type="AlphaFoldDB" id="A0AAD5GVN4"/>
<dbReference type="GO" id="GO:0032259">
    <property type="term" value="P:methylation"/>
    <property type="evidence" value="ECO:0007669"/>
    <property type="project" value="UniProtKB-KW"/>
</dbReference>
<dbReference type="PANTHER" id="PTHR43591:SF24">
    <property type="entry name" value="2-METHOXY-6-POLYPRENYL-1,4-BENZOQUINOL METHYLASE, MITOCHONDRIAL"/>
    <property type="match status" value="1"/>
</dbReference>
<dbReference type="EMBL" id="JAMZMK010004938">
    <property type="protein sequence ID" value="KAI7753986.1"/>
    <property type="molecule type" value="Genomic_DNA"/>
</dbReference>
<evidence type="ECO:0000313" key="4">
    <source>
        <dbReference type="EMBL" id="KAI7753986.1"/>
    </source>
</evidence>
<dbReference type="PANTHER" id="PTHR43591">
    <property type="entry name" value="METHYLTRANSFERASE"/>
    <property type="match status" value="1"/>
</dbReference>
<keyword evidence="2" id="KW-0808">Transferase</keyword>
<organism evidence="4 5">
    <name type="scientific">Ambrosia artemisiifolia</name>
    <name type="common">Common ragweed</name>
    <dbReference type="NCBI Taxonomy" id="4212"/>
    <lineage>
        <taxon>Eukaryota</taxon>
        <taxon>Viridiplantae</taxon>
        <taxon>Streptophyta</taxon>
        <taxon>Embryophyta</taxon>
        <taxon>Tracheophyta</taxon>
        <taxon>Spermatophyta</taxon>
        <taxon>Magnoliopsida</taxon>
        <taxon>eudicotyledons</taxon>
        <taxon>Gunneridae</taxon>
        <taxon>Pentapetalae</taxon>
        <taxon>asterids</taxon>
        <taxon>campanulids</taxon>
        <taxon>Asterales</taxon>
        <taxon>Asteraceae</taxon>
        <taxon>Asteroideae</taxon>
        <taxon>Heliantheae alliance</taxon>
        <taxon>Heliantheae</taxon>
        <taxon>Ambrosia</taxon>
    </lineage>
</organism>
<keyword evidence="5" id="KW-1185">Reference proteome</keyword>
<protein>
    <recommendedName>
        <fullName evidence="6">2-phytyl-1,4-beta-naphthoquinone methyltransferase, chloroplastic</fullName>
    </recommendedName>
</protein>
<reference evidence="4" key="1">
    <citation type="submission" date="2022-06" db="EMBL/GenBank/DDBJ databases">
        <title>Uncovering the hologenomic basis of an extraordinary plant invasion.</title>
        <authorList>
            <person name="Bieker V.C."/>
            <person name="Martin M.D."/>
            <person name="Gilbert T."/>
            <person name="Hodgins K."/>
            <person name="Battlay P."/>
            <person name="Petersen B."/>
            <person name="Wilson J."/>
        </authorList>
    </citation>
    <scope>NUCLEOTIDE SEQUENCE</scope>
    <source>
        <strain evidence="4">AA19_3_7</strain>
        <tissue evidence="4">Leaf</tissue>
    </source>
</reference>
<evidence type="ECO:0000313" key="5">
    <source>
        <dbReference type="Proteomes" id="UP001206925"/>
    </source>
</evidence>
<evidence type="ECO:0008006" key="6">
    <source>
        <dbReference type="Google" id="ProtNLM"/>
    </source>
</evidence>
<name>A0AAD5GVN4_AMBAR</name>
<keyword evidence="3" id="KW-0949">S-adenosyl-L-methionine</keyword>
<dbReference type="SUPFAM" id="SSF53335">
    <property type="entry name" value="S-adenosyl-L-methionine-dependent methyltransferases"/>
    <property type="match status" value="1"/>
</dbReference>
<accession>A0AAD5GVN4</accession>
<proteinExistence type="predicted"/>
<gene>
    <name evidence="4" type="ORF">M8C21_015551</name>
</gene>
<dbReference type="CDD" id="cd02440">
    <property type="entry name" value="AdoMet_MTases"/>
    <property type="match status" value="1"/>
</dbReference>
<dbReference type="Pfam" id="PF01209">
    <property type="entry name" value="Ubie_methyltran"/>
    <property type="match status" value="1"/>
</dbReference>
<evidence type="ECO:0000256" key="2">
    <source>
        <dbReference type="ARBA" id="ARBA00022679"/>
    </source>
</evidence>
<dbReference type="Gene3D" id="3.40.50.150">
    <property type="entry name" value="Vaccinia Virus protein VP39"/>
    <property type="match status" value="1"/>
</dbReference>
<dbReference type="PROSITE" id="PS51608">
    <property type="entry name" value="SAM_MT_UBIE"/>
    <property type="match status" value="1"/>
</dbReference>
<evidence type="ECO:0000256" key="1">
    <source>
        <dbReference type="ARBA" id="ARBA00022603"/>
    </source>
</evidence>
<keyword evidence="1" id="KW-0489">Methyltransferase</keyword>
<dbReference type="GO" id="GO:0008168">
    <property type="term" value="F:methyltransferase activity"/>
    <property type="evidence" value="ECO:0007669"/>
    <property type="project" value="UniProtKB-KW"/>
</dbReference>
<dbReference type="InterPro" id="IPR029063">
    <property type="entry name" value="SAM-dependent_MTases_sf"/>
</dbReference>
<evidence type="ECO:0000256" key="3">
    <source>
        <dbReference type="ARBA" id="ARBA00022691"/>
    </source>
</evidence>